<keyword evidence="5" id="KW-0539">Nucleus</keyword>
<dbReference type="InterPro" id="IPR050698">
    <property type="entry name" value="MBL"/>
</dbReference>
<dbReference type="GO" id="GO:0005847">
    <property type="term" value="C:mRNA cleavage and polyadenylation specificity factor complex"/>
    <property type="evidence" value="ECO:0007669"/>
    <property type="project" value="TreeGrafter"/>
</dbReference>
<dbReference type="Pfam" id="PF16661">
    <property type="entry name" value="Lactamase_B_6"/>
    <property type="match status" value="1"/>
</dbReference>
<dbReference type="InterPro" id="IPR021718">
    <property type="entry name" value="CPSF73-100_C"/>
</dbReference>
<dbReference type="SMART" id="SM01027">
    <property type="entry name" value="Beta-Casp"/>
    <property type="match status" value="1"/>
</dbReference>
<dbReference type="Proteomes" id="UP000256970">
    <property type="component" value="Unassembled WGS sequence"/>
</dbReference>
<dbReference type="SMART" id="SM01098">
    <property type="entry name" value="CPSF73-100_C"/>
    <property type="match status" value="1"/>
</dbReference>
<dbReference type="Gene3D" id="3.60.15.10">
    <property type="entry name" value="Ribonuclease Z/Hydroxyacylglutathione hydrolase-like"/>
    <property type="match status" value="2"/>
</dbReference>
<dbReference type="PANTHER" id="PTHR11203:SF11">
    <property type="entry name" value="CLEAVAGE AND POLYADENYLATION SPECIFICITY FACTOR SUBUNIT 3"/>
    <property type="match status" value="1"/>
</dbReference>
<dbReference type="InterPro" id="IPR001279">
    <property type="entry name" value="Metallo-B-lactamas"/>
</dbReference>
<evidence type="ECO:0000256" key="3">
    <source>
        <dbReference type="ARBA" id="ARBA00022722"/>
    </source>
</evidence>
<keyword evidence="3" id="KW-0540">Nuclease</keyword>
<dbReference type="SUPFAM" id="SSF81995">
    <property type="entry name" value="beta-sandwich domain of Sec23/24"/>
    <property type="match status" value="1"/>
</dbReference>
<dbReference type="GO" id="GO:0006398">
    <property type="term" value="P:mRNA 3'-end processing by stem-loop binding and cleavage"/>
    <property type="evidence" value="ECO:0007669"/>
    <property type="project" value="TreeGrafter"/>
</dbReference>
<reference evidence="9 10" key="1">
    <citation type="submission" date="2016-10" db="EMBL/GenBank/DDBJ databases">
        <authorList>
            <person name="Cai Z."/>
        </authorList>
    </citation>
    <scope>NUCLEOTIDE SEQUENCE [LARGE SCALE GENOMIC DNA]</scope>
</reference>
<dbReference type="Gene3D" id="3.40.50.10890">
    <property type="match status" value="1"/>
</dbReference>
<dbReference type="Pfam" id="PF11718">
    <property type="entry name" value="CPSF73-100_C"/>
    <property type="match status" value="1"/>
</dbReference>
<evidence type="ECO:0000259" key="6">
    <source>
        <dbReference type="SMART" id="SM00849"/>
    </source>
</evidence>
<dbReference type="GO" id="GO:0003723">
    <property type="term" value="F:RNA binding"/>
    <property type="evidence" value="ECO:0007669"/>
    <property type="project" value="TreeGrafter"/>
</dbReference>
<comment type="subcellular location">
    <subcellularLocation>
        <location evidence="1">Nucleus</location>
    </subcellularLocation>
</comment>
<protein>
    <submittedName>
        <fullName evidence="9">Uncharacterized protein</fullName>
    </submittedName>
</protein>
<evidence type="ECO:0000256" key="4">
    <source>
        <dbReference type="ARBA" id="ARBA00022801"/>
    </source>
</evidence>
<keyword evidence="2" id="KW-0507">mRNA processing</keyword>
<accession>A0A383VXF8</accession>
<dbReference type="STRING" id="3088.A0A383VXF8"/>
<evidence type="ECO:0000256" key="2">
    <source>
        <dbReference type="ARBA" id="ARBA00022664"/>
    </source>
</evidence>
<feature type="domain" description="Metallo-beta-lactamase" evidence="6">
    <location>
        <begin position="34"/>
        <end position="269"/>
    </location>
</feature>
<dbReference type="GO" id="GO:0004534">
    <property type="term" value="F:5'-3' RNA exonuclease activity"/>
    <property type="evidence" value="ECO:0007669"/>
    <property type="project" value="TreeGrafter"/>
</dbReference>
<evidence type="ECO:0000256" key="1">
    <source>
        <dbReference type="ARBA" id="ARBA00004123"/>
    </source>
</evidence>
<evidence type="ECO:0000313" key="10">
    <source>
        <dbReference type="Proteomes" id="UP000256970"/>
    </source>
</evidence>
<evidence type="ECO:0000259" key="7">
    <source>
        <dbReference type="SMART" id="SM01027"/>
    </source>
</evidence>
<dbReference type="Pfam" id="PF10996">
    <property type="entry name" value="Beta-Casp"/>
    <property type="match status" value="1"/>
</dbReference>
<dbReference type="EMBL" id="FNXT01000933">
    <property type="protein sequence ID" value="SZX69512.1"/>
    <property type="molecule type" value="Genomic_DNA"/>
</dbReference>
<dbReference type="InterPro" id="IPR036866">
    <property type="entry name" value="RibonucZ/Hydroxyglut_hydro"/>
</dbReference>
<evidence type="ECO:0000313" key="9">
    <source>
        <dbReference type="EMBL" id="SZX69512.1"/>
    </source>
</evidence>
<sequence>MAKRRASQELVVGADDVDVSAVRITPLGAGQEVGRSCIIMEYQGKRVMFDCGIHPGLQGENSLPFLTNEDLDEIQVALITHFHLDHCAAVPYLLCHTTFKVRQQQQQWLQQQQQQQQQQQRQQQQQQQGRIFMTHPTKAIFHTLVSDFANLSGEDALFSKKDVEACMDRIEVIDFDQTILVDGIQITPYRAGHVLGAAMFMVEVAGMRCLYTGDYSRVTDRHLSAADTPPVTPHIVIVESTYGTQLHGPRETRERLFTESISRTVRAGGRVLLPIVAIGRAQELLLLLDEYWARHPQLQGIPIYQASGVARKALNVFATYVAMMNADIQKAINQYHRNPFHFKHVQVLKGGAAIDDCGPCVVMATPSMLQSGLSRDLFEAWCESSSNTVIIADFAVQGTLARDILSSPSHVMSRQGVKLPLRARVEAISFSAHADFDQTRQFLEQLAPPHVVLVHGEFNEMMRLRTALEREAAQKGWTRTLHTPKTDSSIFIPFTQQHTAAVRGRLAEQPAKAGQALRGVLVHQGAADQILHPEDMSTFTKLTVGKVMHRQAVAMSKPFSEVRLALEVMFEGIEGSGCLPVKSVQPAAAADGSSSSSGQPPEGEQAVCVGDIVMVRYRPGNPALGYESHVVLEWAGGSKGDVVADAVLAVLLQAAGEPSGAAKAEAARQAALAAGDVAGALHAEMQLAGMLLAAQFGPVALSEAAGQIRMQVDGVEVVVDHVHGKVACDAEPLRLRVEKVLQRITEALRPCALDFED</sequence>
<dbReference type="SMART" id="SM00849">
    <property type="entry name" value="Lactamase_B"/>
    <property type="match status" value="1"/>
</dbReference>
<dbReference type="GO" id="GO:0004521">
    <property type="term" value="F:RNA endonuclease activity"/>
    <property type="evidence" value="ECO:0007669"/>
    <property type="project" value="TreeGrafter"/>
</dbReference>
<keyword evidence="4" id="KW-0378">Hydrolase</keyword>
<dbReference type="PANTHER" id="PTHR11203">
    <property type="entry name" value="CLEAVAGE AND POLYADENYLATION SPECIFICITY FACTOR FAMILY MEMBER"/>
    <property type="match status" value="1"/>
</dbReference>
<evidence type="ECO:0000256" key="5">
    <source>
        <dbReference type="ARBA" id="ARBA00023242"/>
    </source>
</evidence>
<dbReference type="AlphaFoldDB" id="A0A383VXF8"/>
<keyword evidence="10" id="KW-1185">Reference proteome</keyword>
<dbReference type="InterPro" id="IPR022712">
    <property type="entry name" value="Beta_Casp"/>
</dbReference>
<feature type="domain" description="Pre-mRNA 3'-end-processing endonuclease polyadenylation factor C-term" evidence="8">
    <location>
        <begin position="513"/>
        <end position="751"/>
    </location>
</feature>
<organism evidence="9 10">
    <name type="scientific">Tetradesmus obliquus</name>
    <name type="common">Green alga</name>
    <name type="synonym">Acutodesmus obliquus</name>
    <dbReference type="NCBI Taxonomy" id="3088"/>
    <lineage>
        <taxon>Eukaryota</taxon>
        <taxon>Viridiplantae</taxon>
        <taxon>Chlorophyta</taxon>
        <taxon>core chlorophytes</taxon>
        <taxon>Chlorophyceae</taxon>
        <taxon>CS clade</taxon>
        <taxon>Sphaeropleales</taxon>
        <taxon>Scenedesmaceae</taxon>
        <taxon>Tetradesmus</taxon>
    </lineage>
</organism>
<proteinExistence type="predicted"/>
<feature type="domain" description="Beta-Casp" evidence="7">
    <location>
        <begin position="281"/>
        <end position="404"/>
    </location>
</feature>
<evidence type="ECO:0000259" key="8">
    <source>
        <dbReference type="SMART" id="SM01098"/>
    </source>
</evidence>
<dbReference type="Pfam" id="PF07521">
    <property type="entry name" value="RMMBL"/>
    <property type="match status" value="1"/>
</dbReference>
<gene>
    <name evidence="9" type="ORF">BQ4739_LOCUS9781</name>
</gene>
<dbReference type="SUPFAM" id="SSF56281">
    <property type="entry name" value="Metallo-hydrolase/oxidoreductase"/>
    <property type="match status" value="1"/>
</dbReference>
<dbReference type="CDD" id="cd16292">
    <property type="entry name" value="CPSF3-like_MBL-fold"/>
    <property type="match status" value="1"/>
</dbReference>
<dbReference type="InterPro" id="IPR011108">
    <property type="entry name" value="RMMBL"/>
</dbReference>
<name>A0A383VXF8_TETOB</name>